<gene>
    <name evidence="2" type="ORF">G3480_23095</name>
</gene>
<dbReference type="PROSITE" id="PS51257">
    <property type="entry name" value="PROKAR_LIPOPROTEIN"/>
    <property type="match status" value="1"/>
</dbReference>
<dbReference type="Proteomes" id="UP000471640">
    <property type="component" value="Unassembled WGS sequence"/>
</dbReference>
<keyword evidence="1" id="KW-0732">Signal</keyword>
<feature type="chain" id="PRO_5027121609" evidence="1">
    <location>
        <begin position="22"/>
        <end position="422"/>
    </location>
</feature>
<feature type="signal peptide" evidence="1">
    <location>
        <begin position="1"/>
        <end position="21"/>
    </location>
</feature>
<dbReference type="EMBL" id="JAAIJR010000162">
    <property type="protein sequence ID" value="NEX23148.1"/>
    <property type="molecule type" value="Genomic_DNA"/>
</dbReference>
<evidence type="ECO:0000256" key="1">
    <source>
        <dbReference type="SAM" id="SignalP"/>
    </source>
</evidence>
<dbReference type="AlphaFoldDB" id="A0A6P1DY69"/>
<keyword evidence="3" id="KW-1185">Reference proteome</keyword>
<evidence type="ECO:0000313" key="2">
    <source>
        <dbReference type="EMBL" id="NEX23148.1"/>
    </source>
</evidence>
<protein>
    <submittedName>
        <fullName evidence="2">Uncharacterized protein</fullName>
    </submittedName>
</protein>
<proteinExistence type="predicted"/>
<evidence type="ECO:0000313" key="3">
    <source>
        <dbReference type="Proteomes" id="UP000471640"/>
    </source>
</evidence>
<accession>A0A6P1DY69</accession>
<name>A0A6P1DY69_9GAMM</name>
<reference evidence="3" key="1">
    <citation type="journal article" date="2020" name="Microbiol. Resour. Announc.">
        <title>Draft Genome Sequences of Thiorhodococcus mannitoliphagus and Thiorhodococcus minor, Purple Sulfur Photosynthetic Bacteria in the Gammaproteobacterial Family Chromatiaceae.</title>
        <authorList>
            <person name="Aviles F.A."/>
            <person name="Meyer T.E."/>
            <person name="Kyndt J.A."/>
        </authorList>
    </citation>
    <scope>NUCLEOTIDE SEQUENCE [LARGE SCALE GENOMIC DNA]</scope>
    <source>
        <strain evidence="3">DSM 18266</strain>
    </source>
</reference>
<dbReference type="RefSeq" id="WP_164656496.1">
    <property type="nucleotide sequence ID" value="NZ_JAAIJR010000162.1"/>
</dbReference>
<sequence length="422" mass="44451">MRAWLLIVIPLTLVGCGSAPAPRPDDAMLSPDSLIASPGAELATGTVPPSRGRGTVAADPGLSIQRGAGSYVYSRDPDTLAQEVEQACRGAQSLRESDRLRALVADLYFSGIHPAAATQALLQGGCGGLSSVVEEMVARGGGAALEPVVARARAIAGNRSEPGIDAAAAVGLARYAKVVEAEQDPGPEDLPSSGMLYFPSEGESSKLVTAVALNRLYEDAVPGYGIYTFVLLGRGIDRPEDAARYSELFRMIETYVSSIDASNGGPSAEAHVFLVPVNPERIGAPLIDQTSQDLSGVMRRHLVQTLRHQGRQALAARIDRGAGPFLVATLAPRLTPPSADAAWMVADLSDLGPESIYGVVDAFDRAIPEALSGQPASLRMIRDRLRELPGSPSQEQSINAGAWVVMLGEFAHLRRVEDAWTG</sequence>
<reference evidence="2 3" key="2">
    <citation type="submission" date="2020-02" db="EMBL/GenBank/DDBJ databases">
        <title>Genome sequences of Thiorhodococcus mannitoliphagus and Thiorhodococcus minor, purple sulfur photosynthetic bacteria in the gammaproteobacterial family, Chromatiaceae.</title>
        <authorList>
            <person name="Aviles F.A."/>
            <person name="Meyer T.E."/>
            <person name="Kyndt J.A."/>
        </authorList>
    </citation>
    <scope>NUCLEOTIDE SEQUENCE [LARGE SCALE GENOMIC DNA]</scope>
    <source>
        <strain evidence="2 3">DSM 18266</strain>
    </source>
</reference>
<organism evidence="2 3">
    <name type="scientific">Thiorhodococcus mannitoliphagus</name>
    <dbReference type="NCBI Taxonomy" id="329406"/>
    <lineage>
        <taxon>Bacteria</taxon>
        <taxon>Pseudomonadati</taxon>
        <taxon>Pseudomonadota</taxon>
        <taxon>Gammaproteobacteria</taxon>
        <taxon>Chromatiales</taxon>
        <taxon>Chromatiaceae</taxon>
        <taxon>Thiorhodococcus</taxon>
    </lineage>
</organism>
<comment type="caution">
    <text evidence="2">The sequence shown here is derived from an EMBL/GenBank/DDBJ whole genome shotgun (WGS) entry which is preliminary data.</text>
</comment>